<feature type="domain" description="TreTu toxin C-terminal" evidence="6">
    <location>
        <begin position="1392"/>
        <end position="1490"/>
    </location>
</feature>
<dbReference type="InterPro" id="IPR022385">
    <property type="entry name" value="Rhs_assc_core"/>
</dbReference>
<evidence type="ECO:0000256" key="1">
    <source>
        <dbReference type="SAM" id="MobiDB-lite"/>
    </source>
</evidence>
<dbReference type="NCBIfam" id="TIGR03696">
    <property type="entry name" value="Rhs_assc_core"/>
    <property type="match status" value="1"/>
</dbReference>
<evidence type="ECO:0000313" key="8">
    <source>
        <dbReference type="Proteomes" id="UP000322927"/>
    </source>
</evidence>
<sequence length="1504" mass="165329">MRSLAKNLHDFADDVGKVLRDIKGMAGDEAILKWVGKTADAFTEKFEDAPDKLKKLRTSYEMAGDALSAYWPELERAQSLADKALVKGREAQADLSSAKSRLSSADSWVERAGKEADKYKDKPGGGKDVPKPDEDKVKAATRNAHSAEKAQKSAQGDVDSAKSALEAAKKMAADARKMREEAAGTAKKKIDEASDAGIPNRKWWEEVGDWVSDNWDTIVAVCKVVVAVVGVIAMIVGGPILAAIVIVAGAIILADTLSKYAKGQATLMDVAFSAMDCIPGGKGITTAAKLAKGVKGLAKGGLKGMAKGLGKGGLRKGADDAVAKSKPTKGRCKNGDPIDMVTGEMIMGKTDFALPGLLPMVLRRTHLSTYRWGRHFGESWASTLDERLELDDQGVLFASEDGMILSYPVPSPGAEVLPVEGPRWPLKWDGGSAPLRITDPRTGHVRHFSPQAHTAGDLAAFTLPLRAITDRNGHSVTVERAQDGTPTAMRTSGGHHVAVETVDGRVTRLSLMAETDREASPAVGEPGGTELLRYSYDGQGNLTEIHNSSGLPFRLFYDAEGHITSWVDRNGSWYRFTYDDQDRVIRGEGADGFLDCVVAYDTENRRTRYTDSLGFTTTYEYNELLQVTAETDALGQVRHNEWDRYNNLAASTDANGARTRYRHDAYGNLTSVTRPDGSKLSVVFDELQLPVEVVASDGAVWRHRYDDRGNVTESTDPAGFTTRYRYDRLGHLSAVIDPLGTERRIDCDAHGLPVAETDHLGCTTRFERDTFGRIVAVRDQLGSLTTLSWTLEGKLSRRVSPDGATESWTYDGEGNLLEHRAPGGARTRFETGPFNLATARINPDDTRLVFAYDTELRLREVRDARDKAWTYTRDPVGNVISETDFNGRSLTYSYDPAGRLAERVNGAGQTARYIRNALGKVVQQRCDDRVTTYAYDTAGRLVGAENEHTRIGFVRDGLGRVVEESCNGDTTTAAYDANGRRTSFTTPSGVPASWEYDAAGRPTGLHVARRCMELAYDEAGHEIERALFPGVRLAQEWDGNHRLTRQSLTSAETSAPRWGRDFRYYQDGHLAEVTEHDGRTRGLVLDRAGRVVEVNGRDWSESYAYDGSGNVSSASWPTDDESEHHATQGERHFTGTLLRRAGRTFYEYDAQGRTVRKSQKLLSGKTRAWAYAWDAEDRLVRVTVPDGTVWSYHYDPLGRRVEKRHIGADGEVLERVRFAWDGARIAEQVRVGAGTGEQTVTTWQWKPDSLRPVAQCVRRLPETARDVPQREIDAHFYAIVTDGTGTPTELIDEDGAVAWSSATSLWGSPTGGSRSESGGGKDCPLRFPGQYHDEETGLHYNHFRYYEPDTARYQSPDPLGLLPAPNHHSYVPNPTAWVDPLGLSCDEADEEWTRVGRWMSDDEYNKMVSEGRVQPGAGDRSYVANPPDSSAYGRQAAPGTSYVEYDVPLSSLRPGGEPGWSQIEGPNSLRGRMAARKGLPLPEFPEVRNVERIMTKEEFTGGAG</sequence>
<gene>
    <name evidence="7" type="ORF">DEJ48_16475</name>
</gene>
<evidence type="ECO:0000259" key="6">
    <source>
        <dbReference type="Pfam" id="PF24691"/>
    </source>
</evidence>
<dbReference type="PANTHER" id="PTHR32305:SF15">
    <property type="entry name" value="PROTEIN RHSA-RELATED"/>
    <property type="match status" value="1"/>
</dbReference>
<feature type="transmembrane region" description="Helical" evidence="2">
    <location>
        <begin position="224"/>
        <end position="254"/>
    </location>
</feature>
<keyword evidence="2" id="KW-0472">Membrane</keyword>
<organism evidence="7 8">
    <name type="scientific">Streptomyces venezuelae</name>
    <dbReference type="NCBI Taxonomy" id="54571"/>
    <lineage>
        <taxon>Bacteria</taxon>
        <taxon>Bacillati</taxon>
        <taxon>Actinomycetota</taxon>
        <taxon>Actinomycetes</taxon>
        <taxon>Kitasatosporales</taxon>
        <taxon>Streptomycetaceae</taxon>
        <taxon>Streptomyces</taxon>
    </lineage>
</organism>
<evidence type="ECO:0000259" key="4">
    <source>
        <dbReference type="Pfam" id="PF20148"/>
    </source>
</evidence>
<evidence type="ECO:0000256" key="2">
    <source>
        <dbReference type="SAM" id="Phobius"/>
    </source>
</evidence>
<dbReference type="Proteomes" id="UP000322927">
    <property type="component" value="Chromosome"/>
</dbReference>
<evidence type="ECO:0000259" key="3">
    <source>
        <dbReference type="Pfam" id="PF03527"/>
    </source>
</evidence>
<feature type="region of interest" description="Disordered" evidence="1">
    <location>
        <begin position="1109"/>
        <end position="1130"/>
    </location>
</feature>
<dbReference type="Pfam" id="PF21725">
    <property type="entry name" value="T7SS_signal"/>
    <property type="match status" value="1"/>
</dbReference>
<dbReference type="InterPro" id="IPR050708">
    <property type="entry name" value="T6SS_VgrG/RHS"/>
</dbReference>
<feature type="compositionally biased region" description="Low complexity" evidence="1">
    <location>
        <begin position="93"/>
        <end position="107"/>
    </location>
</feature>
<dbReference type="NCBIfam" id="TIGR01643">
    <property type="entry name" value="YD_repeat_2x"/>
    <property type="match status" value="9"/>
</dbReference>
<dbReference type="Pfam" id="PF20148">
    <property type="entry name" value="DUF6531"/>
    <property type="match status" value="1"/>
</dbReference>
<dbReference type="PANTHER" id="PTHR32305">
    <property type="match status" value="1"/>
</dbReference>
<dbReference type="InterPro" id="IPR057938">
    <property type="entry name" value="TreTu_C"/>
</dbReference>
<dbReference type="Gene3D" id="2.180.10.10">
    <property type="entry name" value="RHS repeat-associated core"/>
    <property type="match status" value="3"/>
</dbReference>
<dbReference type="Pfam" id="PF24691">
    <property type="entry name" value="TreTu_C"/>
    <property type="match status" value="1"/>
</dbReference>
<name>A0A5P2BYQ5_STRVZ</name>
<feature type="compositionally biased region" description="Basic and acidic residues" evidence="1">
    <location>
        <begin position="108"/>
        <end position="138"/>
    </location>
</feature>
<feature type="domain" description="DUF6531" evidence="4">
    <location>
        <begin position="335"/>
        <end position="407"/>
    </location>
</feature>
<feature type="domain" description="Putative T7SS secretion signal" evidence="5">
    <location>
        <begin position="2"/>
        <end position="196"/>
    </location>
</feature>
<proteinExistence type="predicted"/>
<evidence type="ECO:0008006" key="9">
    <source>
        <dbReference type="Google" id="ProtNLM"/>
    </source>
</evidence>
<reference evidence="7 8" key="1">
    <citation type="submission" date="2018-05" db="EMBL/GenBank/DDBJ databases">
        <title>Streptomyces venezuelae.</title>
        <authorList>
            <person name="Kim W."/>
            <person name="Lee N."/>
            <person name="Cho B.-K."/>
        </authorList>
    </citation>
    <scope>NUCLEOTIDE SEQUENCE [LARGE SCALE GENOMIC DNA]</scope>
    <source>
        <strain evidence="7 8">ATCC 14584</strain>
    </source>
</reference>
<dbReference type="Pfam" id="PF03527">
    <property type="entry name" value="RHS"/>
    <property type="match status" value="1"/>
</dbReference>
<dbReference type="InterPro" id="IPR045351">
    <property type="entry name" value="DUF6531"/>
</dbReference>
<dbReference type="InterPro" id="IPR001826">
    <property type="entry name" value="RHS"/>
</dbReference>
<dbReference type="InterPro" id="IPR049082">
    <property type="entry name" value="T7SS_signal"/>
</dbReference>
<protein>
    <recommendedName>
        <fullName evidence="9">Rhs protein</fullName>
    </recommendedName>
</protein>
<dbReference type="EMBL" id="CP029192">
    <property type="protein sequence ID" value="QES34788.1"/>
    <property type="molecule type" value="Genomic_DNA"/>
</dbReference>
<feature type="region of interest" description="Disordered" evidence="1">
    <location>
        <begin position="92"/>
        <end position="161"/>
    </location>
</feature>
<dbReference type="SUPFAM" id="SSF82171">
    <property type="entry name" value="DPP6 N-terminal domain-like"/>
    <property type="match status" value="1"/>
</dbReference>
<evidence type="ECO:0000259" key="5">
    <source>
        <dbReference type="Pfam" id="PF21725"/>
    </source>
</evidence>
<dbReference type="Pfam" id="PF05593">
    <property type="entry name" value="RHS_repeat"/>
    <property type="match status" value="7"/>
</dbReference>
<accession>A0A5P2BYQ5</accession>
<dbReference type="InterPro" id="IPR006530">
    <property type="entry name" value="YD"/>
</dbReference>
<feature type="domain" description="RHS protein conserved region" evidence="3">
    <location>
        <begin position="1279"/>
        <end position="1307"/>
    </location>
</feature>
<keyword evidence="2" id="KW-1133">Transmembrane helix</keyword>
<keyword evidence="2" id="KW-0812">Transmembrane</keyword>
<dbReference type="InterPro" id="IPR031325">
    <property type="entry name" value="RHS_repeat"/>
</dbReference>
<evidence type="ECO:0000313" key="7">
    <source>
        <dbReference type="EMBL" id="QES34788.1"/>
    </source>
</evidence>